<dbReference type="NCBIfam" id="TIGR02532">
    <property type="entry name" value="IV_pilin_GFxxxE"/>
    <property type="match status" value="1"/>
</dbReference>
<keyword evidence="3" id="KW-0812">Transmembrane</keyword>
<name>A0A161SEU3_9NEIS</name>
<evidence type="ECO:0000256" key="2">
    <source>
        <dbReference type="SAM" id="Coils"/>
    </source>
</evidence>
<dbReference type="PROSITE" id="PS00409">
    <property type="entry name" value="PROKAR_NTER_METHYL"/>
    <property type="match status" value="1"/>
</dbReference>
<dbReference type="PRINTS" id="PR00813">
    <property type="entry name" value="BCTERIALGSPG"/>
</dbReference>
<dbReference type="Proteomes" id="UP000076625">
    <property type="component" value="Unassembled WGS sequence"/>
</dbReference>
<dbReference type="RefSeq" id="WP_066613091.1">
    <property type="nucleotide sequence ID" value="NZ_LQQU01000028.1"/>
</dbReference>
<keyword evidence="5" id="KW-1185">Reference proteome</keyword>
<evidence type="ECO:0000313" key="5">
    <source>
        <dbReference type="Proteomes" id="UP000076625"/>
    </source>
</evidence>
<dbReference type="Pfam" id="PF07963">
    <property type="entry name" value="N_methyl"/>
    <property type="match status" value="1"/>
</dbReference>
<keyword evidence="3" id="KW-0472">Membrane</keyword>
<dbReference type="InterPro" id="IPR012902">
    <property type="entry name" value="N_methyl_site"/>
</dbReference>
<dbReference type="InterPro" id="IPR045584">
    <property type="entry name" value="Pilin-like"/>
</dbReference>
<organism evidence="4 5">
    <name type="scientific">Crenobacter luteus</name>
    <dbReference type="NCBI Taxonomy" id="1452487"/>
    <lineage>
        <taxon>Bacteria</taxon>
        <taxon>Pseudomonadati</taxon>
        <taxon>Pseudomonadota</taxon>
        <taxon>Betaproteobacteria</taxon>
        <taxon>Neisseriales</taxon>
        <taxon>Neisseriaceae</taxon>
        <taxon>Crenobacter</taxon>
    </lineage>
</organism>
<gene>
    <name evidence="4" type="ORF">AVW16_12410</name>
</gene>
<dbReference type="GO" id="GO:0015628">
    <property type="term" value="P:protein secretion by the type II secretion system"/>
    <property type="evidence" value="ECO:0007669"/>
    <property type="project" value="InterPro"/>
</dbReference>
<dbReference type="InterPro" id="IPR000983">
    <property type="entry name" value="Bac_GSPG_pilin"/>
</dbReference>
<dbReference type="Gene3D" id="3.30.700.10">
    <property type="entry name" value="Glycoprotein, Type 4 Pilin"/>
    <property type="match status" value="1"/>
</dbReference>
<keyword evidence="1" id="KW-0488">Methylation</keyword>
<feature type="transmembrane region" description="Helical" evidence="3">
    <location>
        <begin position="21"/>
        <end position="43"/>
    </location>
</feature>
<dbReference type="STRING" id="1452487.AVW16_12410"/>
<reference evidence="5" key="1">
    <citation type="submission" date="2016-01" db="EMBL/GenBank/DDBJ databases">
        <title>Draft genome of Chromobacterium sp. F49.</title>
        <authorList>
            <person name="Hong K.W."/>
        </authorList>
    </citation>
    <scope>NUCLEOTIDE SEQUENCE [LARGE SCALE GENOMIC DNA]</scope>
    <source>
        <strain evidence="5">CN10</strain>
    </source>
</reference>
<protein>
    <submittedName>
        <fullName evidence="4">General secretion pathway protein GspG</fullName>
    </submittedName>
</protein>
<dbReference type="OrthoDB" id="9790526at2"/>
<dbReference type="SUPFAM" id="SSF54523">
    <property type="entry name" value="Pili subunits"/>
    <property type="match status" value="1"/>
</dbReference>
<feature type="coiled-coil region" evidence="2">
    <location>
        <begin position="48"/>
        <end position="78"/>
    </location>
</feature>
<dbReference type="AlphaFoldDB" id="A0A161SEU3"/>
<dbReference type="PANTHER" id="PTHR30093:SF47">
    <property type="entry name" value="TYPE IV PILUS NON-CORE MINOR PILIN PILE"/>
    <property type="match status" value="1"/>
</dbReference>
<keyword evidence="2" id="KW-0175">Coiled coil</keyword>
<dbReference type="GO" id="GO:0015627">
    <property type="term" value="C:type II protein secretion system complex"/>
    <property type="evidence" value="ECO:0007669"/>
    <property type="project" value="InterPro"/>
</dbReference>
<keyword evidence="3" id="KW-1133">Transmembrane helix</keyword>
<dbReference type="PANTHER" id="PTHR30093">
    <property type="entry name" value="GENERAL SECRETION PATHWAY PROTEIN G"/>
    <property type="match status" value="1"/>
</dbReference>
<proteinExistence type="predicted"/>
<dbReference type="EMBL" id="LQQU01000028">
    <property type="protein sequence ID" value="KZE30295.1"/>
    <property type="molecule type" value="Genomic_DNA"/>
</dbReference>
<evidence type="ECO:0000256" key="3">
    <source>
        <dbReference type="SAM" id="Phobius"/>
    </source>
</evidence>
<sequence length="173" mass="19182">MKKRRANDDARTSPRATGAHRGFTLIELLVTLAILGILASLALPVAQIAVQRQQEQELRRALREIRSALDAYKLASDEGRIAKDGGSSGYPRSLELLVEGVPDQRSPSRAKLYFLRRLPRDPMSDATHRDEAATWGKRSYASDAAAPMEGDDVFDVYSRSSRVGLNGVPYNKW</sequence>
<comment type="caution">
    <text evidence="4">The sequence shown here is derived from an EMBL/GenBank/DDBJ whole genome shotgun (WGS) entry which is preliminary data.</text>
</comment>
<evidence type="ECO:0000256" key="1">
    <source>
        <dbReference type="ARBA" id="ARBA00022481"/>
    </source>
</evidence>
<accession>A0A161SEU3</accession>
<evidence type="ECO:0000313" key="4">
    <source>
        <dbReference type="EMBL" id="KZE30295.1"/>
    </source>
</evidence>